<accession>A0AAF0LY83</accession>
<protein>
    <recommendedName>
        <fullName evidence="6">nicotinamidase</fullName>
        <ecNumber evidence="6">3.5.1.19</ecNumber>
    </recommendedName>
    <alternativeName>
        <fullName evidence="7">Nicotinamide deamidase</fullName>
    </alternativeName>
</protein>
<proteinExistence type="inferred from homology"/>
<dbReference type="PANTHER" id="PTHR11080:SF2">
    <property type="entry name" value="LD05707P"/>
    <property type="match status" value="1"/>
</dbReference>
<dbReference type="GO" id="GO:0019363">
    <property type="term" value="P:pyridine nucleotide biosynthetic process"/>
    <property type="evidence" value="ECO:0007669"/>
    <property type="project" value="UniProtKB-KW"/>
</dbReference>
<comment type="similarity">
    <text evidence="1">Belongs to the isochorismatase family.</text>
</comment>
<dbReference type="CDD" id="cd00431">
    <property type="entry name" value="cysteine_hydrolases"/>
    <property type="match status" value="1"/>
</dbReference>
<keyword evidence="2" id="KW-0662">Pyridine nucleotide biosynthesis</keyword>
<evidence type="ECO:0000313" key="9">
    <source>
        <dbReference type="EMBL" id="WIC39689.1"/>
    </source>
</evidence>
<evidence type="ECO:0000256" key="3">
    <source>
        <dbReference type="ARBA" id="ARBA00022723"/>
    </source>
</evidence>
<evidence type="ECO:0000256" key="2">
    <source>
        <dbReference type="ARBA" id="ARBA00022642"/>
    </source>
</evidence>
<evidence type="ECO:0000256" key="1">
    <source>
        <dbReference type="ARBA" id="ARBA00006336"/>
    </source>
</evidence>
<dbReference type="InterPro" id="IPR000868">
    <property type="entry name" value="Isochorismatase-like_dom"/>
</dbReference>
<dbReference type="InterPro" id="IPR036380">
    <property type="entry name" value="Isochorismatase-like_sf"/>
</dbReference>
<dbReference type="Proteomes" id="UP001237988">
    <property type="component" value="Segment"/>
</dbReference>
<dbReference type="SUPFAM" id="SSF52499">
    <property type="entry name" value="Isochorismatase-like hydrolases"/>
    <property type="match status" value="1"/>
</dbReference>
<keyword evidence="3" id="KW-0479">Metal-binding</keyword>
<evidence type="ECO:0000256" key="4">
    <source>
        <dbReference type="ARBA" id="ARBA00022801"/>
    </source>
</evidence>
<name>A0AAF0LY83_9CAUD</name>
<dbReference type="Pfam" id="PF00857">
    <property type="entry name" value="Isochorismatase"/>
    <property type="match status" value="1"/>
</dbReference>
<dbReference type="GO" id="GO:0046872">
    <property type="term" value="F:metal ion binding"/>
    <property type="evidence" value="ECO:0007669"/>
    <property type="project" value="UniProtKB-KW"/>
</dbReference>
<dbReference type="GO" id="GO:0008936">
    <property type="term" value="F:nicotinamidase activity"/>
    <property type="evidence" value="ECO:0007669"/>
    <property type="project" value="UniProtKB-EC"/>
</dbReference>
<reference evidence="9" key="1">
    <citation type="submission" date="2023-04" db="EMBL/GenBank/DDBJ databases">
        <title>Bacteriophage Phass-1 Discovered in the Human Gut Virome - the Founding Member of the Proposed New Family Phassviridae.</title>
        <authorList>
            <person name="Tikunov A.Y."/>
            <person name="Morozova V.V."/>
            <person name="Chechushkov A.V."/>
            <person name="Tikunova N.V."/>
        </authorList>
    </citation>
    <scope>NUCLEOTIDE SEQUENCE</scope>
</reference>
<evidence type="ECO:0000256" key="7">
    <source>
        <dbReference type="ARBA" id="ARBA00043224"/>
    </source>
</evidence>
<evidence type="ECO:0000259" key="8">
    <source>
        <dbReference type="Pfam" id="PF00857"/>
    </source>
</evidence>
<feature type="domain" description="Isochorismatase-like" evidence="8">
    <location>
        <begin position="3"/>
        <end position="179"/>
    </location>
</feature>
<evidence type="ECO:0000256" key="6">
    <source>
        <dbReference type="ARBA" id="ARBA00039017"/>
    </source>
</evidence>
<evidence type="ECO:0000313" key="10">
    <source>
        <dbReference type="Proteomes" id="UP001237988"/>
    </source>
</evidence>
<dbReference type="Gene3D" id="3.40.50.850">
    <property type="entry name" value="Isochorismatase-like"/>
    <property type="match status" value="1"/>
</dbReference>
<evidence type="ECO:0000256" key="5">
    <source>
        <dbReference type="ARBA" id="ARBA00037900"/>
    </source>
</evidence>
<dbReference type="InterPro" id="IPR052347">
    <property type="entry name" value="Isochorismatase_Nicotinamidase"/>
</dbReference>
<dbReference type="EMBL" id="OQ749652">
    <property type="protein sequence ID" value="WIC39689.1"/>
    <property type="molecule type" value="Genomic_DNA"/>
</dbReference>
<dbReference type="PANTHER" id="PTHR11080">
    <property type="entry name" value="PYRAZINAMIDASE/NICOTINAMIDASE"/>
    <property type="match status" value="1"/>
</dbReference>
<sequence>MKALILVDVQNDFVTGPLGTKEAQAAIPNIKKLIKDMTDEDGDTLIIATQDTHYERNYPDTLEGKKLPVFHCGYNTRGWEIVKEVADMIEPTTHCTIFKNTFGTEDIGDMVLDHIYPNPLEEIHICGFCTEICVAANAVILRAQFPNTPIYIHADACAGVTPESHNAALTVFAAQQMEVVR</sequence>
<organism evidence="9 10">
    <name type="scientific">Phage Phass-1</name>
    <dbReference type="NCBI Taxonomy" id="3043662"/>
    <lineage>
        <taxon>Viruses</taxon>
        <taxon>Duplodnaviria</taxon>
        <taxon>Heunggongvirae</taxon>
        <taxon>Uroviricota</taxon>
        <taxon>Caudoviricetes</taxon>
        <taxon>Caudoviricetes code 15 clade</taxon>
    </lineage>
</organism>
<comment type="pathway">
    <text evidence="5">Cofactor biosynthesis; nicotinate biosynthesis; nicotinate from nicotinamide: step 1/1.</text>
</comment>
<dbReference type="EC" id="3.5.1.19" evidence="6"/>
<keyword evidence="4 9" id="KW-0378">Hydrolase</keyword>